<dbReference type="InterPro" id="IPR045047">
    <property type="entry name" value="Ard1-like"/>
</dbReference>
<dbReference type="InterPro" id="IPR016181">
    <property type="entry name" value="Acyl_CoA_acyltransferase"/>
</dbReference>
<dbReference type="SUPFAM" id="SSF55729">
    <property type="entry name" value="Acyl-CoA N-acyltransferases (Nat)"/>
    <property type="match status" value="1"/>
</dbReference>
<evidence type="ECO:0000313" key="6">
    <source>
        <dbReference type="EMBL" id="CCJ30926.1"/>
    </source>
</evidence>
<name>L0PEW9_PNEJI</name>
<feature type="domain" description="N-acetyltransferase" evidence="5">
    <location>
        <begin position="1"/>
        <end position="107"/>
    </location>
</feature>
<evidence type="ECO:0000256" key="2">
    <source>
        <dbReference type="ARBA" id="ARBA00023315"/>
    </source>
</evidence>
<dbReference type="STRING" id="1209962.L0PEW9"/>
<dbReference type="GO" id="GO:1990189">
    <property type="term" value="F:protein N-terminal-serine acetyltransferase activity"/>
    <property type="evidence" value="ECO:0007669"/>
    <property type="project" value="TreeGrafter"/>
</dbReference>
<proteinExistence type="inferred from homology"/>
<dbReference type="PANTHER" id="PTHR23091">
    <property type="entry name" value="N-TERMINAL ACETYLTRANSFERASE"/>
    <property type="match status" value="1"/>
</dbReference>
<feature type="compositionally biased region" description="Basic and acidic residues" evidence="4">
    <location>
        <begin position="139"/>
        <end position="156"/>
    </location>
</feature>
<keyword evidence="2" id="KW-0012">Acyltransferase</keyword>
<dbReference type="GO" id="GO:1990190">
    <property type="term" value="F:protein-N-terminal-glutamate acetyltransferase activity"/>
    <property type="evidence" value="ECO:0007669"/>
    <property type="project" value="TreeGrafter"/>
</dbReference>
<evidence type="ECO:0000256" key="3">
    <source>
        <dbReference type="ARBA" id="ARBA00025786"/>
    </source>
</evidence>
<dbReference type="Pfam" id="PF00583">
    <property type="entry name" value="Acetyltransf_1"/>
    <property type="match status" value="1"/>
</dbReference>
<dbReference type="AlphaFoldDB" id="L0PEW9"/>
<dbReference type="InParanoid" id="L0PEW9"/>
<feature type="region of interest" description="Disordered" evidence="4">
    <location>
        <begin position="118"/>
        <end position="156"/>
    </location>
</feature>
<organism evidence="7">
    <name type="scientific">Pneumocystis jirovecii</name>
    <name type="common">Human pneumocystis pneumonia agent</name>
    <dbReference type="NCBI Taxonomy" id="42068"/>
    <lineage>
        <taxon>Eukaryota</taxon>
        <taxon>Fungi</taxon>
        <taxon>Dikarya</taxon>
        <taxon>Ascomycota</taxon>
        <taxon>Taphrinomycotina</taxon>
        <taxon>Pneumocystomycetes</taxon>
        <taxon>Pneumocystaceae</taxon>
        <taxon>Pneumocystis</taxon>
    </lineage>
</organism>
<evidence type="ECO:0000256" key="4">
    <source>
        <dbReference type="SAM" id="MobiDB-lite"/>
    </source>
</evidence>
<keyword evidence="1" id="KW-0808">Transferase</keyword>
<dbReference type="InterPro" id="IPR000182">
    <property type="entry name" value="GNAT_dom"/>
</dbReference>
<dbReference type="Proteomes" id="UP000010422">
    <property type="component" value="Unassembled WGS sequence"/>
</dbReference>
<comment type="caution">
    <text evidence="6">The sequence shown here is derived from an EMBL/GenBank/DDBJ whole genome shotgun (WGS) entry which is preliminary data.</text>
</comment>
<dbReference type="EMBL" id="CAKM01000272">
    <property type="protein sequence ID" value="CCJ30926.1"/>
    <property type="molecule type" value="Genomic_DNA"/>
</dbReference>
<dbReference type="Gene3D" id="3.40.630.30">
    <property type="match status" value="1"/>
</dbReference>
<accession>L0PEW9</accession>
<dbReference type="PROSITE" id="PS51186">
    <property type="entry name" value="GNAT"/>
    <property type="match status" value="1"/>
</dbReference>
<dbReference type="FunCoup" id="L0PEW9">
    <property type="interactions" value="224"/>
</dbReference>
<evidence type="ECO:0000259" key="5">
    <source>
        <dbReference type="PROSITE" id="PS51186"/>
    </source>
</evidence>
<sequence length="156" mass="17601">MEEPDSGEPHGHITSLSVLRTYRRLGLAAALMHQSQKAMAENFGATYVSLHVRKTNRAALQLYRDHLHFVYVCILHFWSVLIDRITGVEKAYYADGEDAFSMRCNIHHLMDDHVIDHVSSEESSESETETKGAACTEAVESKDETDGLESLEKLHL</sequence>
<gene>
    <name evidence="6" type="ORF">PNEJI1_000702</name>
</gene>
<evidence type="ECO:0000256" key="1">
    <source>
        <dbReference type="ARBA" id="ARBA00022679"/>
    </source>
</evidence>
<dbReference type="GO" id="GO:0031415">
    <property type="term" value="C:NatA complex"/>
    <property type="evidence" value="ECO:0007669"/>
    <property type="project" value="InterPro"/>
</dbReference>
<protein>
    <recommendedName>
        <fullName evidence="5">N-acetyltransferase domain-containing protein</fullName>
    </recommendedName>
</protein>
<dbReference type="PANTHER" id="PTHR23091:SF4">
    <property type="entry name" value="N-TERMINAL AMINO-ACID N(ALPHA)-ACETYLTRANSFERASE NATA"/>
    <property type="match status" value="1"/>
</dbReference>
<evidence type="ECO:0000313" key="7">
    <source>
        <dbReference type="Proteomes" id="UP000010422"/>
    </source>
</evidence>
<dbReference type="VEuPathDB" id="FungiDB:PNEJI1_000702"/>
<comment type="similarity">
    <text evidence="3">Belongs to the acetyltransferase family. ARD1 subfamily.</text>
</comment>
<dbReference type="CDD" id="cd04301">
    <property type="entry name" value="NAT_SF"/>
    <property type="match status" value="1"/>
</dbReference>
<reference evidence="6 7" key="1">
    <citation type="journal article" date="2012" name="MBio">
        <title>De novo assembly of the Pneumocystis jirovecii genome from a single bronchoalveolar lavage fluid specimen from a patient.</title>
        <authorList>
            <person name="Cisse O.H."/>
            <person name="Pagni M."/>
            <person name="Hauser P.M."/>
        </authorList>
    </citation>
    <scope>NUCLEOTIDE SEQUENCE [LARGE SCALE GENOMIC DNA]</scope>
    <source>
        <strain evidence="6 7">SE8</strain>
    </source>
</reference>